<name>A0A644VKH2_9ZZZZ</name>
<organism evidence="1">
    <name type="scientific">bioreactor metagenome</name>
    <dbReference type="NCBI Taxonomy" id="1076179"/>
    <lineage>
        <taxon>unclassified sequences</taxon>
        <taxon>metagenomes</taxon>
        <taxon>ecological metagenomes</taxon>
    </lineage>
</organism>
<protein>
    <submittedName>
        <fullName evidence="1">Uncharacterized protein</fullName>
    </submittedName>
</protein>
<gene>
    <name evidence="1" type="ORF">SDC9_37766</name>
</gene>
<dbReference type="EMBL" id="VSSQ01000336">
    <property type="protein sequence ID" value="MPL91690.1"/>
    <property type="molecule type" value="Genomic_DNA"/>
</dbReference>
<sequence>MITKIKINGIDLIEIKSYIPFELREKIKVLGEEYIITSISSDCNVIEIDCENASKYDEWK</sequence>
<accession>A0A644VKH2</accession>
<evidence type="ECO:0000313" key="1">
    <source>
        <dbReference type="EMBL" id="MPL91690.1"/>
    </source>
</evidence>
<dbReference type="AlphaFoldDB" id="A0A644VKH2"/>
<comment type="caution">
    <text evidence="1">The sequence shown here is derived from an EMBL/GenBank/DDBJ whole genome shotgun (WGS) entry which is preliminary data.</text>
</comment>
<reference evidence="1" key="1">
    <citation type="submission" date="2019-08" db="EMBL/GenBank/DDBJ databases">
        <authorList>
            <person name="Kucharzyk K."/>
            <person name="Murdoch R.W."/>
            <person name="Higgins S."/>
            <person name="Loffler F."/>
        </authorList>
    </citation>
    <scope>NUCLEOTIDE SEQUENCE</scope>
</reference>
<proteinExistence type="predicted"/>